<dbReference type="SMART" id="SM00481">
    <property type="entry name" value="POLIIIAc"/>
    <property type="match status" value="1"/>
</dbReference>
<dbReference type="Gene3D" id="3.20.20.140">
    <property type="entry name" value="Metal-dependent hydrolases"/>
    <property type="match status" value="1"/>
</dbReference>
<dbReference type="GO" id="GO:0004534">
    <property type="term" value="F:5'-3' RNA exonuclease activity"/>
    <property type="evidence" value="ECO:0007669"/>
    <property type="project" value="TreeGrafter"/>
</dbReference>
<sequence length="329" mass="36292">MNWEPFELHTHTYHSDGKHSLLEMCREAAKLGLSGIALTDHNTISGLADAKDVQEETGVTIVPGMEWTTFYGHMLTLGAPYCEWRDLGPGDIHKGIERVHQAGGIVGIAHPFSWGSPICTGCHWDYAITDWNDIDYIEVWHRLLPPYNHHNAPAYKQWTDVLNNGFRLTATSGRDWHHSEERELPAFTYIGVPNGADPSTANSIVEAVRHGRCIVSMGPMLQVEAIVENTSYGIGDEIVPSNRGTLELLIKLDPSTLPGRTPEDMPVTNFIVESNLGELAVLPSPEVPAKTVQEISLEGIRWLRVRATGVLNGGSTTLAFTNPIYVALK</sequence>
<comment type="caution">
    <text evidence="2">The sequence shown here is derived from an EMBL/GenBank/DDBJ whole genome shotgun (WGS) entry which is preliminary data.</text>
</comment>
<dbReference type="AlphaFoldDB" id="A0A4R6TTY5"/>
<dbReference type="NCBIfam" id="NF038032">
    <property type="entry name" value="CehA_McbA_metalo"/>
    <property type="match status" value="1"/>
</dbReference>
<organism evidence="2 3">
    <name type="scientific">Aureibacillus halotolerans</name>
    <dbReference type="NCBI Taxonomy" id="1508390"/>
    <lineage>
        <taxon>Bacteria</taxon>
        <taxon>Bacillati</taxon>
        <taxon>Bacillota</taxon>
        <taxon>Bacilli</taxon>
        <taxon>Bacillales</taxon>
        <taxon>Bacillaceae</taxon>
        <taxon>Aureibacillus</taxon>
    </lineage>
</organism>
<reference evidence="2 3" key="1">
    <citation type="submission" date="2019-03" db="EMBL/GenBank/DDBJ databases">
        <title>Genomic Encyclopedia of Type Strains, Phase IV (KMG-IV): sequencing the most valuable type-strain genomes for metagenomic binning, comparative biology and taxonomic classification.</title>
        <authorList>
            <person name="Goeker M."/>
        </authorList>
    </citation>
    <scope>NUCLEOTIDE SEQUENCE [LARGE SCALE GENOMIC DNA]</scope>
    <source>
        <strain evidence="2 3">DSM 28697</strain>
    </source>
</reference>
<dbReference type="SUPFAM" id="SSF89550">
    <property type="entry name" value="PHP domain-like"/>
    <property type="match status" value="1"/>
</dbReference>
<proteinExistence type="predicted"/>
<name>A0A4R6TTY5_9BACI</name>
<dbReference type="PANTHER" id="PTHR42924">
    <property type="entry name" value="EXONUCLEASE"/>
    <property type="match status" value="1"/>
</dbReference>
<dbReference type="Pfam" id="PF02811">
    <property type="entry name" value="PHP"/>
    <property type="match status" value="1"/>
</dbReference>
<dbReference type="InterPro" id="IPR003141">
    <property type="entry name" value="Pol/His_phosphatase_N"/>
</dbReference>
<dbReference type="EMBL" id="SNYJ01000014">
    <property type="protein sequence ID" value="TDQ37168.1"/>
    <property type="molecule type" value="Genomic_DNA"/>
</dbReference>
<protein>
    <submittedName>
        <fullName evidence="2">PHP domain-containing protein</fullName>
    </submittedName>
</protein>
<gene>
    <name evidence="2" type="ORF">EV213_11447</name>
</gene>
<dbReference type="PANTHER" id="PTHR42924:SF3">
    <property type="entry name" value="POLYMERASE_HISTIDINOL PHOSPHATASE N-TERMINAL DOMAIN-CONTAINING PROTEIN"/>
    <property type="match status" value="1"/>
</dbReference>
<evidence type="ECO:0000259" key="1">
    <source>
        <dbReference type="SMART" id="SM00481"/>
    </source>
</evidence>
<dbReference type="OrthoDB" id="9804333at2"/>
<evidence type="ECO:0000313" key="3">
    <source>
        <dbReference type="Proteomes" id="UP000295632"/>
    </source>
</evidence>
<dbReference type="GO" id="GO:0035312">
    <property type="term" value="F:5'-3' DNA exonuclease activity"/>
    <property type="evidence" value="ECO:0007669"/>
    <property type="project" value="TreeGrafter"/>
</dbReference>
<dbReference type="InterPro" id="IPR052018">
    <property type="entry name" value="PHP_domain"/>
</dbReference>
<accession>A0A4R6TTY5</accession>
<feature type="domain" description="Polymerase/histidinol phosphatase N-terminal" evidence="1">
    <location>
        <begin position="6"/>
        <end position="71"/>
    </location>
</feature>
<dbReference type="InterPro" id="IPR004013">
    <property type="entry name" value="PHP_dom"/>
</dbReference>
<evidence type="ECO:0000313" key="2">
    <source>
        <dbReference type="EMBL" id="TDQ37168.1"/>
    </source>
</evidence>
<dbReference type="Proteomes" id="UP000295632">
    <property type="component" value="Unassembled WGS sequence"/>
</dbReference>
<dbReference type="RefSeq" id="WP_133581366.1">
    <property type="nucleotide sequence ID" value="NZ_SNYJ01000014.1"/>
</dbReference>
<keyword evidence="3" id="KW-1185">Reference proteome</keyword>
<dbReference type="InterPro" id="IPR016195">
    <property type="entry name" value="Pol/histidinol_Pase-like"/>
</dbReference>